<keyword evidence="3" id="KW-1185">Reference proteome</keyword>
<feature type="region of interest" description="Disordered" evidence="1">
    <location>
        <begin position="182"/>
        <end position="211"/>
    </location>
</feature>
<dbReference type="Proteomes" id="UP001302676">
    <property type="component" value="Unassembled WGS sequence"/>
</dbReference>
<feature type="compositionally biased region" description="Polar residues" evidence="1">
    <location>
        <begin position="125"/>
        <end position="135"/>
    </location>
</feature>
<protein>
    <submittedName>
        <fullName evidence="2">Uncharacterized protein</fullName>
    </submittedName>
</protein>
<dbReference type="GO" id="GO:0005634">
    <property type="term" value="C:nucleus"/>
    <property type="evidence" value="ECO:0007669"/>
    <property type="project" value="TreeGrafter"/>
</dbReference>
<dbReference type="SUPFAM" id="SSF54695">
    <property type="entry name" value="POZ domain"/>
    <property type="match status" value="1"/>
</dbReference>
<dbReference type="EMBL" id="MU853570">
    <property type="protein sequence ID" value="KAK4145283.1"/>
    <property type="molecule type" value="Genomic_DNA"/>
</dbReference>
<accession>A0AAN6ZPA9</accession>
<gene>
    <name evidence="2" type="ORF">C8A04DRAFT_27043</name>
</gene>
<organism evidence="2 3">
    <name type="scientific">Dichotomopilus funicola</name>
    <dbReference type="NCBI Taxonomy" id="1934379"/>
    <lineage>
        <taxon>Eukaryota</taxon>
        <taxon>Fungi</taxon>
        <taxon>Dikarya</taxon>
        <taxon>Ascomycota</taxon>
        <taxon>Pezizomycotina</taxon>
        <taxon>Sordariomycetes</taxon>
        <taxon>Sordariomycetidae</taxon>
        <taxon>Sordariales</taxon>
        <taxon>Chaetomiaceae</taxon>
        <taxon>Dichotomopilus</taxon>
    </lineage>
</organism>
<sequence>MQSSRPSAGPIPRKRRSVEEEAGISDPRFDTTTTIVAEPINSVASNKVAASPIDTNDDESHPSRQRSPPPQYPASEASGPSSSAFRPPPSFSSLFPATTNTDTQDRESSESVLEPCEPYKAAVEDTTSPGVTTETAAASSSASPSSSSSPFAAPAYAPVAENAAESSNSASAALRFQYETKRALPQDSKGGSSSAKDEDSEPPPAYSEGSSPLDSFSYLMAAAGGAASIITQVQQGGPSLNPLGDVPGDETIVMDLRGTRFKLSRDELLTLPEFVLLSLFPNGLFPEGHMGGFTEGDAVQVDYDPASLQYMLDFFRNVAQSIPAEPNGDGTDGVVPLDPTARDESSRRAGIIVLREDLDFYAIPPKQDIDQPEMIEVKRAAARALLKQDGIFSGLKKSDEPGTTEAHLIEMLTAGGFNHDDRWGHRAGEPNKAVICSLALARLRSDIRGNDMGSSAVGMAQKLLLFWRKPARRCWWEGVELEGVEGLPAGTKLKVWIRRVWTLEMSVIGLR</sequence>
<feature type="region of interest" description="Disordered" evidence="1">
    <location>
        <begin position="1"/>
        <end position="153"/>
    </location>
</feature>
<proteinExistence type="predicted"/>
<dbReference type="GeneID" id="87816760"/>
<comment type="caution">
    <text evidence="2">The sequence shown here is derived from an EMBL/GenBank/DDBJ whole genome shotgun (WGS) entry which is preliminary data.</text>
</comment>
<reference evidence="2" key="1">
    <citation type="journal article" date="2023" name="Mol. Phylogenet. Evol.">
        <title>Genome-scale phylogeny and comparative genomics of the fungal order Sordariales.</title>
        <authorList>
            <person name="Hensen N."/>
            <person name="Bonometti L."/>
            <person name="Westerberg I."/>
            <person name="Brannstrom I.O."/>
            <person name="Guillou S."/>
            <person name="Cros-Aarteil S."/>
            <person name="Calhoun S."/>
            <person name="Haridas S."/>
            <person name="Kuo A."/>
            <person name="Mondo S."/>
            <person name="Pangilinan J."/>
            <person name="Riley R."/>
            <person name="LaButti K."/>
            <person name="Andreopoulos B."/>
            <person name="Lipzen A."/>
            <person name="Chen C."/>
            <person name="Yan M."/>
            <person name="Daum C."/>
            <person name="Ng V."/>
            <person name="Clum A."/>
            <person name="Steindorff A."/>
            <person name="Ohm R.A."/>
            <person name="Martin F."/>
            <person name="Silar P."/>
            <person name="Natvig D.O."/>
            <person name="Lalanne C."/>
            <person name="Gautier V."/>
            <person name="Ament-Velasquez S.L."/>
            <person name="Kruys A."/>
            <person name="Hutchinson M.I."/>
            <person name="Powell A.J."/>
            <person name="Barry K."/>
            <person name="Miller A.N."/>
            <person name="Grigoriev I.V."/>
            <person name="Debuchy R."/>
            <person name="Gladieux P."/>
            <person name="Hiltunen Thoren M."/>
            <person name="Johannesson H."/>
        </authorList>
    </citation>
    <scope>NUCLEOTIDE SEQUENCE</scope>
    <source>
        <strain evidence="2">CBS 141.50</strain>
    </source>
</reference>
<feature type="compositionally biased region" description="Low complexity" evidence="1">
    <location>
        <begin position="136"/>
        <end position="153"/>
    </location>
</feature>
<dbReference type="PANTHER" id="PTHR13384:SF16">
    <property type="entry name" value="GROWTH REGULATION PROTEIN"/>
    <property type="match status" value="1"/>
</dbReference>
<dbReference type="PANTHER" id="PTHR13384">
    <property type="entry name" value="G PATCH DOMAIN-CONTAINING PROTEIN 1"/>
    <property type="match status" value="1"/>
</dbReference>
<feature type="compositionally biased region" description="Low complexity" evidence="1">
    <location>
        <begin position="73"/>
        <end position="97"/>
    </location>
</feature>
<evidence type="ECO:0000256" key="1">
    <source>
        <dbReference type="SAM" id="MobiDB-lite"/>
    </source>
</evidence>
<evidence type="ECO:0000313" key="2">
    <source>
        <dbReference type="EMBL" id="KAK4145283.1"/>
    </source>
</evidence>
<dbReference type="AlphaFoldDB" id="A0AAN6ZPA9"/>
<dbReference type="GO" id="GO:0003723">
    <property type="term" value="F:RNA binding"/>
    <property type="evidence" value="ECO:0007669"/>
    <property type="project" value="TreeGrafter"/>
</dbReference>
<reference evidence="2" key="2">
    <citation type="submission" date="2023-05" db="EMBL/GenBank/DDBJ databases">
        <authorList>
            <consortium name="Lawrence Berkeley National Laboratory"/>
            <person name="Steindorff A."/>
            <person name="Hensen N."/>
            <person name="Bonometti L."/>
            <person name="Westerberg I."/>
            <person name="Brannstrom I.O."/>
            <person name="Guillou S."/>
            <person name="Cros-Aarteil S."/>
            <person name="Calhoun S."/>
            <person name="Haridas S."/>
            <person name="Kuo A."/>
            <person name="Mondo S."/>
            <person name="Pangilinan J."/>
            <person name="Riley R."/>
            <person name="Labutti K."/>
            <person name="Andreopoulos B."/>
            <person name="Lipzen A."/>
            <person name="Chen C."/>
            <person name="Yanf M."/>
            <person name="Daum C."/>
            <person name="Ng V."/>
            <person name="Clum A."/>
            <person name="Ohm R."/>
            <person name="Martin F."/>
            <person name="Silar P."/>
            <person name="Natvig D."/>
            <person name="Lalanne C."/>
            <person name="Gautier V."/>
            <person name="Ament-Velasquez S.L."/>
            <person name="Kruys A."/>
            <person name="Hutchinson M.I."/>
            <person name="Powell A.J."/>
            <person name="Barry K."/>
            <person name="Miller A.N."/>
            <person name="Grigoriev I.V."/>
            <person name="Debuchy R."/>
            <person name="Gladieux P."/>
            <person name="Thoren M.H."/>
            <person name="Johannesson H."/>
        </authorList>
    </citation>
    <scope>NUCLEOTIDE SEQUENCE</scope>
    <source>
        <strain evidence="2">CBS 141.50</strain>
    </source>
</reference>
<name>A0AAN6ZPA9_9PEZI</name>
<dbReference type="InterPro" id="IPR011333">
    <property type="entry name" value="SKP1/BTB/POZ_sf"/>
</dbReference>
<evidence type="ECO:0000313" key="3">
    <source>
        <dbReference type="Proteomes" id="UP001302676"/>
    </source>
</evidence>
<dbReference type="RefSeq" id="XP_062638654.1">
    <property type="nucleotide sequence ID" value="XM_062780147.1"/>
</dbReference>